<evidence type="ECO:0000256" key="3">
    <source>
        <dbReference type="ARBA" id="ARBA00004947"/>
    </source>
</evidence>
<comment type="cofactor">
    <cofactor evidence="2">
        <name>NAD(+)</name>
        <dbReference type="ChEBI" id="CHEBI:57540"/>
    </cofactor>
</comment>
<reference evidence="12 13" key="1">
    <citation type="submission" date="2023-07" db="EMBL/GenBank/DDBJ databases">
        <title>Sequencing the genomes of 1000 actinobacteria strains.</title>
        <authorList>
            <person name="Klenk H.-P."/>
        </authorList>
    </citation>
    <scope>NUCLEOTIDE SEQUENCE [LARGE SCALE GENOMIC DNA]</scope>
    <source>
        <strain evidence="12 13">DSM 44508</strain>
    </source>
</reference>
<dbReference type="GO" id="GO:0003978">
    <property type="term" value="F:UDP-glucose 4-epimerase activity"/>
    <property type="evidence" value="ECO:0007669"/>
    <property type="project" value="UniProtKB-EC"/>
</dbReference>
<dbReference type="PANTHER" id="PTHR43725">
    <property type="entry name" value="UDP-GLUCOSE 4-EPIMERASE"/>
    <property type="match status" value="1"/>
</dbReference>
<keyword evidence="13" id="KW-1185">Reference proteome</keyword>
<keyword evidence="7" id="KW-0520">NAD</keyword>
<comment type="caution">
    <text evidence="12">The sequence shown here is derived from an EMBL/GenBank/DDBJ whole genome shotgun (WGS) entry which is preliminary data.</text>
</comment>
<comment type="catalytic activity">
    <reaction evidence="1">
        <text>UDP-alpha-D-glucose = UDP-alpha-D-galactose</text>
        <dbReference type="Rhea" id="RHEA:22168"/>
        <dbReference type="ChEBI" id="CHEBI:58885"/>
        <dbReference type="ChEBI" id="CHEBI:66914"/>
        <dbReference type="EC" id="5.1.3.2"/>
    </reaction>
</comment>
<keyword evidence="8 12" id="KW-0413">Isomerase</keyword>
<evidence type="ECO:0000313" key="13">
    <source>
        <dbReference type="Proteomes" id="UP001183619"/>
    </source>
</evidence>
<dbReference type="SUPFAM" id="SSF51735">
    <property type="entry name" value="NAD(P)-binding Rossmann-fold domains"/>
    <property type="match status" value="1"/>
</dbReference>
<comment type="similarity">
    <text evidence="4">Belongs to the NAD(P)-dependent epimerase/dehydratase family.</text>
</comment>
<name>A0ABU2BC47_9CORY</name>
<dbReference type="InterPro" id="IPR001509">
    <property type="entry name" value="Epimerase_deHydtase"/>
</dbReference>
<dbReference type="RefSeq" id="WP_277103593.1">
    <property type="nucleotide sequence ID" value="NZ_BAAAJS010000069.1"/>
</dbReference>
<evidence type="ECO:0000256" key="7">
    <source>
        <dbReference type="ARBA" id="ARBA00023027"/>
    </source>
</evidence>
<evidence type="ECO:0000256" key="9">
    <source>
        <dbReference type="ARBA" id="ARBA00031367"/>
    </source>
</evidence>
<evidence type="ECO:0000256" key="6">
    <source>
        <dbReference type="ARBA" id="ARBA00018569"/>
    </source>
</evidence>
<evidence type="ECO:0000256" key="4">
    <source>
        <dbReference type="ARBA" id="ARBA00007637"/>
    </source>
</evidence>
<evidence type="ECO:0000256" key="10">
    <source>
        <dbReference type="ARBA" id="ARBA00033067"/>
    </source>
</evidence>
<evidence type="ECO:0000313" key="12">
    <source>
        <dbReference type="EMBL" id="MDR7355941.1"/>
    </source>
</evidence>
<dbReference type="NCBIfam" id="TIGR01179">
    <property type="entry name" value="galE"/>
    <property type="match status" value="1"/>
</dbReference>
<evidence type="ECO:0000256" key="5">
    <source>
        <dbReference type="ARBA" id="ARBA00013189"/>
    </source>
</evidence>
<dbReference type="EMBL" id="JAVDYF010000001">
    <property type="protein sequence ID" value="MDR7355941.1"/>
    <property type="molecule type" value="Genomic_DNA"/>
</dbReference>
<dbReference type="EC" id="5.1.3.2" evidence="5"/>
<organism evidence="12 13">
    <name type="scientific">Corynebacterium felinum</name>
    <dbReference type="NCBI Taxonomy" id="131318"/>
    <lineage>
        <taxon>Bacteria</taxon>
        <taxon>Bacillati</taxon>
        <taxon>Actinomycetota</taxon>
        <taxon>Actinomycetes</taxon>
        <taxon>Mycobacteriales</taxon>
        <taxon>Corynebacteriaceae</taxon>
        <taxon>Corynebacterium</taxon>
    </lineage>
</organism>
<evidence type="ECO:0000256" key="2">
    <source>
        <dbReference type="ARBA" id="ARBA00001911"/>
    </source>
</evidence>
<sequence>MAVLITGGAGFIGSTIATRCKDQGIEPVIVDDLSTGLKQFTNGRTFYQGQVGDRELLRKILAENDIEAIIHCAAKIVVPESTQQPLSYYENNISQGIVLLEEAIAAGVKAFVFSSSGSIYSAEDGYEFNEDTKVDPHSPYSQTKADFERLLKAVAASSDLQVVSLRYFNPIGCDPQYRTGLQIEHPSHVLGKILEKAADKTTFTVTGVDWPTRDGSGVRDYIHVWDLAAAHLAVLDNLSDIREEDGTFSVINVGTGDGTTVRELVDIANTVLPEPIESQDGPARPGDVVGGFANVDKSKRLLKWEAKLSIQQGVADSLEWSKRLASVLADENYAPDLVAR</sequence>
<dbReference type="InterPro" id="IPR005886">
    <property type="entry name" value="UDP_G4E"/>
</dbReference>
<dbReference type="Gene3D" id="3.40.50.720">
    <property type="entry name" value="NAD(P)-binding Rossmann-like Domain"/>
    <property type="match status" value="1"/>
</dbReference>
<dbReference type="Pfam" id="PF01370">
    <property type="entry name" value="Epimerase"/>
    <property type="match status" value="1"/>
</dbReference>
<feature type="domain" description="NAD-dependent epimerase/dehydratase" evidence="11">
    <location>
        <begin position="3"/>
        <end position="254"/>
    </location>
</feature>
<dbReference type="Proteomes" id="UP001183619">
    <property type="component" value="Unassembled WGS sequence"/>
</dbReference>
<comment type="pathway">
    <text evidence="3">Carbohydrate metabolism; galactose metabolism.</text>
</comment>
<gene>
    <name evidence="12" type="ORF">J2S37_002479</name>
</gene>
<evidence type="ECO:0000256" key="1">
    <source>
        <dbReference type="ARBA" id="ARBA00000083"/>
    </source>
</evidence>
<accession>A0ABU2BC47</accession>
<proteinExistence type="inferred from homology"/>
<dbReference type="Gene3D" id="3.90.25.10">
    <property type="entry name" value="UDP-galactose 4-epimerase, domain 1"/>
    <property type="match status" value="1"/>
</dbReference>
<evidence type="ECO:0000256" key="8">
    <source>
        <dbReference type="ARBA" id="ARBA00023235"/>
    </source>
</evidence>
<dbReference type="InterPro" id="IPR036291">
    <property type="entry name" value="NAD(P)-bd_dom_sf"/>
</dbReference>
<evidence type="ECO:0000259" key="11">
    <source>
        <dbReference type="Pfam" id="PF01370"/>
    </source>
</evidence>
<protein>
    <recommendedName>
        <fullName evidence="6">UDP-glucose 4-epimerase</fullName>
        <ecNumber evidence="5">5.1.3.2</ecNumber>
    </recommendedName>
    <alternativeName>
        <fullName evidence="10">Galactowaldenase</fullName>
    </alternativeName>
    <alternativeName>
        <fullName evidence="9">UDP-galactose 4-epimerase</fullName>
    </alternativeName>
</protein>